<dbReference type="SUPFAM" id="SSF63829">
    <property type="entry name" value="Calcium-dependent phosphotriesterase"/>
    <property type="match status" value="1"/>
</dbReference>
<dbReference type="Pfam" id="PF04151">
    <property type="entry name" value="PPC"/>
    <property type="match status" value="1"/>
</dbReference>
<evidence type="ECO:0000313" key="3">
    <source>
        <dbReference type="EMBL" id="QKD82509.1"/>
    </source>
</evidence>
<evidence type="ECO:0000313" key="4">
    <source>
        <dbReference type="Proteomes" id="UP000505210"/>
    </source>
</evidence>
<reference evidence="3 4" key="1">
    <citation type="submission" date="2020-05" db="EMBL/GenBank/DDBJ databases">
        <title>Complete genome sequence of of a novel Thermoleptolyngbya strain isolated from hot springs of Ganzi, Sichuan China.</title>
        <authorList>
            <person name="Tang J."/>
            <person name="Daroch M."/>
            <person name="Li L."/>
            <person name="Waleron K."/>
            <person name="Waleron M."/>
            <person name="Waleron M."/>
        </authorList>
    </citation>
    <scope>NUCLEOTIDE SEQUENCE [LARGE SCALE GENOMIC DNA]</scope>
    <source>
        <strain evidence="3 4">PKUAC-SCTA183</strain>
    </source>
</reference>
<dbReference type="Gene3D" id="2.60.120.380">
    <property type="match status" value="4"/>
</dbReference>
<evidence type="ECO:0000259" key="2">
    <source>
        <dbReference type="Pfam" id="PF04151"/>
    </source>
</evidence>
<dbReference type="SUPFAM" id="SSF63825">
    <property type="entry name" value="YWTD domain"/>
    <property type="match status" value="1"/>
</dbReference>
<organism evidence="3 4">
    <name type="scientific">Thermoleptolyngbya sichuanensis A183</name>
    <dbReference type="NCBI Taxonomy" id="2737172"/>
    <lineage>
        <taxon>Bacteria</taxon>
        <taxon>Bacillati</taxon>
        <taxon>Cyanobacteriota</taxon>
        <taxon>Cyanophyceae</taxon>
        <taxon>Oculatellales</taxon>
        <taxon>Oculatellaceae</taxon>
        <taxon>Thermoleptolyngbya</taxon>
        <taxon>Thermoleptolyngbya sichuanensis</taxon>
    </lineage>
</organism>
<gene>
    <name evidence="3" type="ORF">HPC62_10255</name>
</gene>
<dbReference type="RefSeq" id="WP_172355365.1">
    <property type="nucleotide sequence ID" value="NZ_CP053661.1"/>
</dbReference>
<dbReference type="InterPro" id="IPR007280">
    <property type="entry name" value="Peptidase_C_arc/bac"/>
</dbReference>
<dbReference type="KEGG" id="theu:HPC62_10255"/>
<dbReference type="AlphaFoldDB" id="A0A6M8B5C4"/>
<accession>A0A6M8B5C4</accession>
<dbReference type="Proteomes" id="UP000505210">
    <property type="component" value="Chromosome"/>
</dbReference>
<dbReference type="EMBL" id="CP053661">
    <property type="protein sequence ID" value="QKD82509.1"/>
    <property type="molecule type" value="Genomic_DNA"/>
</dbReference>
<feature type="domain" description="Peptidase C-terminal archaeal/bacterial" evidence="2">
    <location>
        <begin position="262"/>
        <end position="329"/>
    </location>
</feature>
<dbReference type="SUPFAM" id="SSF89260">
    <property type="entry name" value="Collagen-binding domain"/>
    <property type="match status" value="3"/>
</dbReference>
<feature type="region of interest" description="Disordered" evidence="1">
    <location>
        <begin position="1"/>
        <end position="20"/>
    </location>
</feature>
<name>A0A6M8B5C4_9CYAN</name>
<protein>
    <recommendedName>
        <fullName evidence="2">Peptidase C-terminal archaeal/bacterial domain-containing protein</fullName>
    </recommendedName>
</protein>
<keyword evidence="4" id="KW-1185">Reference proteome</keyword>
<sequence>MAIDAGNTRRTARRINVGPNPRVFRDSLSSSDRDDFFRFVVRARSSFDGEVFNIPRNSNFNFQLQNANGRVIARSTRPGNQPENINLNLDPGTYFARVFWRRGQGAYRMRLSLNPDTAGETLDTARDLGNLTSSTGVDEYIGRSDPADIYRFTIDERLTVGATLTPFSAGAEISLLDASGNVLTGTSGSGTEARSLQRVLDPGTYFVRTTPVPGGNTRYNLTLNAGPAPDQGGNDFGSASAFPGFGFFPASVQEYVGNSDPVDYYTFTTTIGGDLKIDLTNIAPTADLNITLFDQFQQILAFQGGAGPGGNEQIIFNNAAPGQYFVLVQTAGPGNNSTYRLTAVLTPEDKFGDTFADATSITDPLSTSPAGLAPLSNDLDNPSIYQDFVGAGDVDVFRFTLTEPKNFFATRLKDFTGNITLQLFQAGNPTPLSGGGSALRGALGPGTYFLRVLAGGPTDASTYTLEAAFGERESGIIVRDVNPGALDANANFLTDVNGVLFFAGTDGTPGAPVGLWRSEGTLNTTVKVGSFTNITGIANVNGTVYIAGSTTQTGVELWKWQPTGGSLGTLSLVGDIAPGPGLSSSPTNLTAAGNNLFFLATPTGNPVGRQLYFSNGGAPVAIANAGDSIQNLVYVQATDTLYYVANRTGVGTRLLFRINNASTANPSDPVLLENIGSPSFSPRFVDSLKVVGGDLFFVASEAVNTENRELRRIAANGTVFTYDVDGDLNQASIASGNLSLAVVESGGNRYVYFSASFEDPVEGLVPSLTRVNLTNGTAERVSTNVSGTFTANNLTVFEGKVYFTATTSAVGTELWVTDPAGALEVTALDNLVPGADSSSPANLVVAGGTLYFTAETNATGRELYRLDSNGLPELALDINPGPTSSNLNNLIAAGNLSAGLGQLFFVADDGVNGREVWTV</sequence>
<evidence type="ECO:0000256" key="1">
    <source>
        <dbReference type="SAM" id="MobiDB-lite"/>
    </source>
</evidence>
<proteinExistence type="predicted"/>